<dbReference type="HOGENOM" id="CLU_020422_0_0_1"/>
<dbReference type="OrthoDB" id="5300765at2759"/>
<evidence type="ECO:0000313" key="2">
    <source>
        <dbReference type="EMBL" id="EMF11493.1"/>
    </source>
</evidence>
<keyword evidence="3" id="KW-1185">Reference proteome</keyword>
<proteinExistence type="predicted"/>
<dbReference type="OMA" id="PTRGMHD"/>
<evidence type="ECO:0000313" key="3">
    <source>
        <dbReference type="Proteomes" id="UP000016931"/>
    </source>
</evidence>
<evidence type="ECO:0000256" key="1">
    <source>
        <dbReference type="SAM" id="MobiDB-lite"/>
    </source>
</evidence>
<reference evidence="2 3" key="1">
    <citation type="journal article" date="2012" name="PLoS Pathog.">
        <title>Diverse lifestyles and strategies of plant pathogenesis encoded in the genomes of eighteen Dothideomycetes fungi.</title>
        <authorList>
            <person name="Ohm R.A."/>
            <person name="Feau N."/>
            <person name="Henrissat B."/>
            <person name="Schoch C.L."/>
            <person name="Horwitz B.A."/>
            <person name="Barry K.W."/>
            <person name="Condon B.J."/>
            <person name="Copeland A.C."/>
            <person name="Dhillon B."/>
            <person name="Glaser F."/>
            <person name="Hesse C.N."/>
            <person name="Kosti I."/>
            <person name="LaButti K."/>
            <person name="Lindquist E.A."/>
            <person name="Lucas S."/>
            <person name="Salamov A.A."/>
            <person name="Bradshaw R.E."/>
            <person name="Ciuffetti L."/>
            <person name="Hamelin R.C."/>
            <person name="Kema G.H.J."/>
            <person name="Lawrence C."/>
            <person name="Scott J.A."/>
            <person name="Spatafora J.W."/>
            <person name="Turgeon B.G."/>
            <person name="de Wit P.J.G.M."/>
            <person name="Zhong S."/>
            <person name="Goodwin S.B."/>
            <person name="Grigoriev I.V."/>
        </authorList>
    </citation>
    <scope>NUCLEOTIDE SEQUENCE [LARGE SCALE GENOMIC DNA]</scope>
    <source>
        <strain evidence="2 3">SO2202</strain>
    </source>
</reference>
<dbReference type="RefSeq" id="XP_016759614.1">
    <property type="nucleotide sequence ID" value="XM_016902116.1"/>
</dbReference>
<gene>
    <name evidence="2" type="ORF">SEPMUDRAFT_127018</name>
</gene>
<dbReference type="Proteomes" id="UP000016931">
    <property type="component" value="Unassembled WGS sequence"/>
</dbReference>
<sequence length="586" mass="65109">MDYRDLTPPAEFDLYGHDNLQCPGGSVGPHGAYFPQDWSPPTDFVANITPPRSPMIAREYGSRLLPKPRYQDQLTESGCNHPSQLHSHNRTASLPANVLSGKFGPALPHSATDRRSTSPYGHDRILSPAPAHQQGMSRPDMNNMRSISSSHISNIRSHSRNVSSSSIDAAMLSRYGYPTYRQSPSSQALPVSNYISRTPSAMSFLAPIATPSGQMQSYPNHRRTASPPARPSRLSVEADLHVQSDVPSPTSTVMDYLTEPNPAPSLIQKVAKPDTSQVSHFWFDIRNLRTWSDFTVDTISSIPGLLDLLNIDVSMKALPNPAPVNLSPESSAQLTEICALHHATKVNAALKVAQGEKHIAMRTLRPGLSTRQQPEFIANYQSDGEKTIYGDGRGRVVGIVKSYNQWNSGYRNGSPIDKIRYLEHLAHLHRFMREHGTRYGFIMTEIEVVCVRMGGPASPSHSDHTADNNVPFFGYLEVSPPVQVSASNSPDENGQCDSLKMTAGLALWYLHMLAKEQPFPGQFHWKAEVGGPTAMTRRKHLPRDDWMPKVNLQDKRVSKRARGWTWPDEPLHRRECGNLKGSGRRK</sequence>
<feature type="compositionally biased region" description="Basic and acidic residues" evidence="1">
    <location>
        <begin position="111"/>
        <end position="125"/>
    </location>
</feature>
<protein>
    <recommendedName>
        <fullName evidence="4">Sialidase</fullName>
    </recommendedName>
</protein>
<evidence type="ECO:0008006" key="4">
    <source>
        <dbReference type="Google" id="ProtNLM"/>
    </source>
</evidence>
<dbReference type="EMBL" id="KB456266">
    <property type="protein sequence ID" value="EMF11493.1"/>
    <property type="molecule type" value="Genomic_DNA"/>
</dbReference>
<organism evidence="2 3">
    <name type="scientific">Sphaerulina musiva (strain SO2202)</name>
    <name type="common">Poplar stem canker fungus</name>
    <name type="synonym">Septoria musiva</name>
    <dbReference type="NCBI Taxonomy" id="692275"/>
    <lineage>
        <taxon>Eukaryota</taxon>
        <taxon>Fungi</taxon>
        <taxon>Dikarya</taxon>
        <taxon>Ascomycota</taxon>
        <taxon>Pezizomycotina</taxon>
        <taxon>Dothideomycetes</taxon>
        <taxon>Dothideomycetidae</taxon>
        <taxon>Mycosphaerellales</taxon>
        <taxon>Mycosphaerellaceae</taxon>
        <taxon>Sphaerulina</taxon>
    </lineage>
</organism>
<dbReference type="STRING" id="692275.M3D1W7"/>
<feature type="region of interest" description="Disordered" evidence="1">
    <location>
        <begin position="96"/>
        <end position="138"/>
    </location>
</feature>
<feature type="region of interest" description="Disordered" evidence="1">
    <location>
        <begin position="212"/>
        <end position="231"/>
    </location>
</feature>
<dbReference type="GeneID" id="27899253"/>
<dbReference type="AlphaFoldDB" id="M3D1W7"/>
<dbReference type="eggNOG" id="ENOG502R6VZ">
    <property type="taxonomic scope" value="Eukaryota"/>
</dbReference>
<name>M3D1W7_SPHMS</name>
<accession>M3D1W7</accession>